<sequence length="113" mass="13137">MQDAIKPLGELLDVCKPVVFYLTSFDICFRQLKYLFCLLVLVATATVDETAQRKKLVDCINKVLVKENADYGHRDDKLKKTTETVDRVVMKEPVESYIIEEQKQIFSEIEYMP</sequence>
<dbReference type="Proteomes" id="UP000053732">
    <property type="component" value="Unassembled WGS sequence"/>
</dbReference>
<evidence type="ECO:0000313" key="2">
    <source>
        <dbReference type="Proteomes" id="UP000053732"/>
    </source>
</evidence>
<protein>
    <submittedName>
        <fullName evidence="1">Str. FM013</fullName>
    </submittedName>
</protein>
<evidence type="ECO:0000313" key="1">
    <source>
        <dbReference type="EMBL" id="CRL20382.1"/>
    </source>
</evidence>
<name>A0A0G4P238_PENC3</name>
<proteinExistence type="predicted"/>
<dbReference type="AlphaFoldDB" id="A0A0G4P238"/>
<organism evidence="1 2">
    <name type="scientific">Penicillium camemberti (strain FM 013)</name>
    <dbReference type="NCBI Taxonomy" id="1429867"/>
    <lineage>
        <taxon>Eukaryota</taxon>
        <taxon>Fungi</taxon>
        <taxon>Dikarya</taxon>
        <taxon>Ascomycota</taxon>
        <taxon>Pezizomycotina</taxon>
        <taxon>Eurotiomycetes</taxon>
        <taxon>Eurotiomycetidae</taxon>
        <taxon>Eurotiales</taxon>
        <taxon>Aspergillaceae</taxon>
        <taxon>Penicillium</taxon>
    </lineage>
</organism>
<reference evidence="1 2" key="1">
    <citation type="journal article" date="2014" name="Nat. Commun.">
        <title>Multiple recent horizontal transfers of a large genomic region in cheese making fungi.</title>
        <authorList>
            <person name="Cheeseman K."/>
            <person name="Ropars J."/>
            <person name="Renault P."/>
            <person name="Dupont J."/>
            <person name="Gouzy J."/>
            <person name="Branca A."/>
            <person name="Abraham A.L."/>
            <person name="Ceppi M."/>
            <person name="Conseiller E."/>
            <person name="Debuchy R."/>
            <person name="Malagnac F."/>
            <person name="Goarin A."/>
            <person name="Silar P."/>
            <person name="Lacoste S."/>
            <person name="Sallet E."/>
            <person name="Bensimon A."/>
            <person name="Giraud T."/>
            <person name="Brygoo Y."/>
        </authorList>
    </citation>
    <scope>NUCLEOTIDE SEQUENCE [LARGE SCALE GENOMIC DNA]</scope>
    <source>
        <strain evidence="2">FM 013</strain>
    </source>
</reference>
<gene>
    <name evidence="1" type="ORF">PCAMFM013_S004g000322</name>
</gene>
<accession>A0A0G4P238</accession>
<keyword evidence="2" id="KW-1185">Reference proteome</keyword>
<dbReference type="EMBL" id="HG793137">
    <property type="protein sequence ID" value="CRL20382.1"/>
    <property type="molecule type" value="Genomic_DNA"/>
</dbReference>